<feature type="compositionally biased region" description="Low complexity" evidence="1">
    <location>
        <begin position="290"/>
        <end position="302"/>
    </location>
</feature>
<sequence>MRREANQATRAAKAASPFENPIGLKIRVKALHSDGYNLRGGFFKAEKTTSLGGLDLPLIPWNTLRSISKDYFTSNYLSNLWKDSNATDRPNIVFGVSFERIGKSETGTFISVAFEREPFESIADIFNTDANYTWAIEDGRVVLWIDIRFTGDQPKPQPKKPRVRSKGRSRPTTSNISVGDSIEVAPQSALADHIEEVKGELAREVISLEAFPPAEAAESDSEAHQGDQEEEAQLEYDAPQTDSADKGPQEALQEEETHQNHQPARKRSRGPTLDSDDEPLIPRLSRYGRATRATAKARSSQS</sequence>
<protein>
    <submittedName>
        <fullName evidence="2">Uncharacterized protein</fullName>
    </submittedName>
</protein>
<dbReference type="AlphaFoldDB" id="A0A0A1UNG0"/>
<feature type="region of interest" description="Disordered" evidence="1">
    <location>
        <begin position="214"/>
        <end position="302"/>
    </location>
</feature>
<dbReference type="EMBL" id="JELW01000057">
    <property type="protein sequence ID" value="EXU96030.1"/>
    <property type="molecule type" value="Genomic_DNA"/>
</dbReference>
<accession>A0A0A1UNG0</accession>
<evidence type="ECO:0000313" key="2">
    <source>
        <dbReference type="EMBL" id="EXU96030.1"/>
    </source>
</evidence>
<gene>
    <name evidence="2" type="ORF">X797_010923</name>
</gene>
<dbReference type="Proteomes" id="UP000030151">
    <property type="component" value="Unassembled WGS sequence"/>
</dbReference>
<proteinExistence type="predicted"/>
<reference evidence="2 3" key="1">
    <citation type="submission" date="2014-02" db="EMBL/GenBank/DDBJ databases">
        <title>The genome sequence of the entomopathogenic fungus Metarhizium robertsii ARSEF 2575.</title>
        <authorList>
            <person name="Giuliano Garisto Donzelli B."/>
            <person name="Roe B.A."/>
            <person name="Macmil S.L."/>
            <person name="Krasnoff S.B."/>
            <person name="Gibson D.M."/>
        </authorList>
    </citation>
    <scope>NUCLEOTIDE SEQUENCE [LARGE SCALE GENOMIC DNA]</scope>
    <source>
        <strain evidence="2 3">ARSEF 2575</strain>
    </source>
</reference>
<feature type="compositionally biased region" description="Basic residues" evidence="1">
    <location>
        <begin position="157"/>
        <end position="169"/>
    </location>
</feature>
<evidence type="ECO:0000313" key="3">
    <source>
        <dbReference type="Proteomes" id="UP000030151"/>
    </source>
</evidence>
<feature type="region of interest" description="Disordered" evidence="1">
    <location>
        <begin position="153"/>
        <end position="181"/>
    </location>
</feature>
<organism evidence="2 3">
    <name type="scientific">Metarhizium robertsii</name>
    <dbReference type="NCBI Taxonomy" id="568076"/>
    <lineage>
        <taxon>Eukaryota</taxon>
        <taxon>Fungi</taxon>
        <taxon>Dikarya</taxon>
        <taxon>Ascomycota</taxon>
        <taxon>Pezizomycotina</taxon>
        <taxon>Sordariomycetes</taxon>
        <taxon>Hypocreomycetidae</taxon>
        <taxon>Hypocreales</taxon>
        <taxon>Clavicipitaceae</taxon>
        <taxon>Metarhizium</taxon>
    </lineage>
</organism>
<evidence type="ECO:0000256" key="1">
    <source>
        <dbReference type="SAM" id="MobiDB-lite"/>
    </source>
</evidence>
<comment type="caution">
    <text evidence="2">The sequence shown here is derived from an EMBL/GenBank/DDBJ whole genome shotgun (WGS) entry which is preliminary data.</text>
</comment>
<dbReference type="HOGENOM" id="CLU_921616_0_0_1"/>
<name>A0A0A1UNG0_9HYPO</name>